<comment type="subunit">
    <text evidence="10">Homodimer. Interacts with FtsZ.</text>
</comment>
<keyword evidence="13" id="KW-1185">Reference proteome</keyword>
<dbReference type="EMBL" id="MWPV01000003">
    <property type="protein sequence ID" value="OUL57521.1"/>
    <property type="molecule type" value="Genomic_DNA"/>
</dbReference>
<name>A0A244CPH2_PSEDV</name>
<evidence type="ECO:0000256" key="6">
    <source>
        <dbReference type="ARBA" id="ARBA00023054"/>
    </source>
</evidence>
<dbReference type="SUPFAM" id="SSF102829">
    <property type="entry name" value="Cell division protein ZapA-like"/>
    <property type="match status" value="1"/>
</dbReference>
<evidence type="ECO:0000256" key="9">
    <source>
        <dbReference type="ARBA" id="ARBA00024910"/>
    </source>
</evidence>
<comment type="function">
    <text evidence="9">Activator of cell division through the inhibition of FtsZ GTPase activity, therefore promoting FtsZ assembly into bundles of protofilaments necessary for the formation of the division Z ring. It is recruited early at mid-cell but it is not essential for cell division.</text>
</comment>
<dbReference type="InterPro" id="IPR007838">
    <property type="entry name" value="Cell_div_ZapA-like"/>
</dbReference>
<dbReference type="GO" id="GO:0043093">
    <property type="term" value="P:FtsZ-dependent cytokinesis"/>
    <property type="evidence" value="ECO:0007669"/>
    <property type="project" value="TreeGrafter"/>
</dbReference>
<dbReference type="RefSeq" id="WP_086744103.1">
    <property type="nucleotide sequence ID" value="NZ_MWPV01000003.1"/>
</dbReference>
<evidence type="ECO:0000256" key="8">
    <source>
        <dbReference type="ARBA" id="ARBA00023306"/>
    </source>
</evidence>
<dbReference type="OrthoDB" id="5772359at2"/>
<evidence type="ECO:0000256" key="11">
    <source>
        <dbReference type="ARBA" id="ARBA00033158"/>
    </source>
</evidence>
<proteinExistence type="inferred from homology"/>
<keyword evidence="8" id="KW-0131">Cell cycle</keyword>
<reference evidence="12 13" key="1">
    <citation type="submission" date="2017-02" db="EMBL/GenBank/DDBJ databases">
        <title>Pseudoalteromonas ulvae TC14 Genome.</title>
        <authorList>
            <person name="Molmeret M."/>
        </authorList>
    </citation>
    <scope>NUCLEOTIDE SEQUENCE [LARGE SCALE GENOMIC DNA]</scope>
    <source>
        <strain evidence="12">TC14</strain>
    </source>
</reference>
<keyword evidence="7" id="KW-0717">Septation</keyword>
<comment type="similarity">
    <text evidence="2">Belongs to the ZapA family. Type 1 subfamily.</text>
</comment>
<dbReference type="PANTHER" id="PTHR34981:SF1">
    <property type="entry name" value="CELL DIVISION PROTEIN ZAPA"/>
    <property type="match status" value="1"/>
</dbReference>
<evidence type="ECO:0000256" key="5">
    <source>
        <dbReference type="ARBA" id="ARBA00022618"/>
    </source>
</evidence>
<dbReference type="PANTHER" id="PTHR34981">
    <property type="entry name" value="CELL DIVISION PROTEIN ZAPA"/>
    <property type="match status" value="1"/>
</dbReference>
<evidence type="ECO:0000313" key="12">
    <source>
        <dbReference type="EMBL" id="OUL57521.1"/>
    </source>
</evidence>
<dbReference type="AlphaFoldDB" id="A0A244CPH2"/>
<dbReference type="Proteomes" id="UP000194841">
    <property type="component" value="Unassembled WGS sequence"/>
</dbReference>
<organism evidence="12 13">
    <name type="scientific">Pseudoalteromonas ulvae</name>
    <dbReference type="NCBI Taxonomy" id="107327"/>
    <lineage>
        <taxon>Bacteria</taxon>
        <taxon>Pseudomonadati</taxon>
        <taxon>Pseudomonadota</taxon>
        <taxon>Gammaproteobacteria</taxon>
        <taxon>Alteromonadales</taxon>
        <taxon>Pseudoalteromonadaceae</taxon>
        <taxon>Pseudoalteromonas</taxon>
    </lineage>
</organism>
<dbReference type="GO" id="GO:0000921">
    <property type="term" value="P:septin ring assembly"/>
    <property type="evidence" value="ECO:0007669"/>
    <property type="project" value="TreeGrafter"/>
</dbReference>
<keyword evidence="6" id="KW-0175">Coiled coil</keyword>
<evidence type="ECO:0000256" key="2">
    <source>
        <dbReference type="ARBA" id="ARBA00010074"/>
    </source>
</evidence>
<evidence type="ECO:0000256" key="3">
    <source>
        <dbReference type="ARBA" id="ARBA00015195"/>
    </source>
</evidence>
<dbReference type="GO" id="GO:0000917">
    <property type="term" value="P:division septum assembly"/>
    <property type="evidence" value="ECO:0007669"/>
    <property type="project" value="UniProtKB-KW"/>
</dbReference>
<comment type="caution">
    <text evidence="12">The sequence shown here is derived from an EMBL/GenBank/DDBJ whole genome shotgun (WGS) entry which is preliminary data.</text>
</comment>
<dbReference type="Gene3D" id="3.30.160.880">
    <property type="entry name" value="Cell division protein ZapA protomer, N-terminal domain"/>
    <property type="match status" value="1"/>
</dbReference>
<evidence type="ECO:0000313" key="13">
    <source>
        <dbReference type="Proteomes" id="UP000194841"/>
    </source>
</evidence>
<evidence type="ECO:0000256" key="1">
    <source>
        <dbReference type="ARBA" id="ARBA00004496"/>
    </source>
</evidence>
<comment type="subcellular location">
    <subcellularLocation>
        <location evidence="1">Cytoplasm</location>
    </subcellularLocation>
</comment>
<dbReference type="GO" id="GO:0005829">
    <property type="term" value="C:cytosol"/>
    <property type="evidence" value="ECO:0007669"/>
    <property type="project" value="TreeGrafter"/>
</dbReference>
<dbReference type="InterPro" id="IPR042233">
    <property type="entry name" value="Cell_div_ZapA_N"/>
</dbReference>
<dbReference type="InterPro" id="IPR036192">
    <property type="entry name" value="Cell_div_ZapA-like_sf"/>
</dbReference>
<evidence type="ECO:0000256" key="4">
    <source>
        <dbReference type="ARBA" id="ARBA00022490"/>
    </source>
</evidence>
<evidence type="ECO:0000256" key="7">
    <source>
        <dbReference type="ARBA" id="ARBA00023210"/>
    </source>
</evidence>
<dbReference type="Pfam" id="PF05164">
    <property type="entry name" value="ZapA"/>
    <property type="match status" value="1"/>
</dbReference>
<sequence>MSPTDPQGIVVEIMGQQHQFACPEGQEDALLQAANLLNDKVEEIKQRSGIRNNERALLMVALNLSHELMVANCALSQQQHDMANLVNKLSDNLK</sequence>
<keyword evidence="5 12" id="KW-0132">Cell division</keyword>
<protein>
    <recommendedName>
        <fullName evidence="3">Cell division protein ZapA</fullName>
    </recommendedName>
    <alternativeName>
        <fullName evidence="11">Z ring-associated protein ZapA</fullName>
    </alternativeName>
</protein>
<dbReference type="GO" id="GO:0030428">
    <property type="term" value="C:cell septum"/>
    <property type="evidence" value="ECO:0007669"/>
    <property type="project" value="TreeGrafter"/>
</dbReference>
<dbReference type="GO" id="GO:0032153">
    <property type="term" value="C:cell division site"/>
    <property type="evidence" value="ECO:0007669"/>
    <property type="project" value="TreeGrafter"/>
</dbReference>
<gene>
    <name evidence="12" type="ORF">B1199_10635</name>
</gene>
<evidence type="ECO:0000256" key="10">
    <source>
        <dbReference type="ARBA" id="ARBA00026068"/>
    </source>
</evidence>
<accession>A0A244CPH2</accession>
<keyword evidence="4" id="KW-0963">Cytoplasm</keyword>